<keyword evidence="4" id="KW-1185">Reference proteome</keyword>
<organism evidence="3 4">
    <name type="scientific">Pseudomonas eucalypticola</name>
    <dbReference type="NCBI Taxonomy" id="2599595"/>
    <lineage>
        <taxon>Bacteria</taxon>
        <taxon>Pseudomonadati</taxon>
        <taxon>Pseudomonadota</taxon>
        <taxon>Gammaproteobacteria</taxon>
        <taxon>Pseudomonadales</taxon>
        <taxon>Pseudomonadaceae</taxon>
        <taxon>Pseudomonas</taxon>
    </lineage>
</organism>
<evidence type="ECO:0000313" key="3">
    <source>
        <dbReference type="EMBL" id="QKZ03796.1"/>
    </source>
</evidence>
<name>A0A7D5D677_9PSED</name>
<dbReference type="InterPro" id="IPR049449">
    <property type="entry name" value="TesB_ACOT8-like_N"/>
</dbReference>
<reference evidence="3 4" key="1">
    <citation type="submission" date="2020-06" db="EMBL/GenBank/DDBJ databases">
        <title>Pseudomonas eucalypticola sp. nov., an endophyte of Eucalyptus dunnii leaves with biocontrol ability of eucalyptus leaf blight.</title>
        <authorList>
            <person name="Liu Y."/>
            <person name="Song Z."/>
            <person name="Zeng H."/>
            <person name="Lu M."/>
            <person name="Wang X."/>
            <person name="Lian X."/>
            <person name="Zhang Q."/>
        </authorList>
    </citation>
    <scope>NUCLEOTIDE SEQUENCE [LARGE SCALE GENOMIC DNA]</scope>
    <source>
        <strain evidence="3 4">NP-1</strain>
    </source>
</reference>
<evidence type="ECO:0000313" key="4">
    <source>
        <dbReference type="Proteomes" id="UP000509568"/>
    </source>
</evidence>
<gene>
    <name evidence="3" type="ORF">HWQ56_08365</name>
</gene>
<evidence type="ECO:0000259" key="2">
    <source>
        <dbReference type="Pfam" id="PF20789"/>
    </source>
</evidence>
<dbReference type="Pfam" id="PF20789">
    <property type="entry name" value="4HBT_3C"/>
    <property type="match status" value="1"/>
</dbReference>
<dbReference type="SUPFAM" id="SSF54637">
    <property type="entry name" value="Thioesterase/thiol ester dehydrase-isomerase"/>
    <property type="match status" value="2"/>
</dbReference>
<dbReference type="InterPro" id="IPR042171">
    <property type="entry name" value="Acyl-CoA_hotdog"/>
</dbReference>
<dbReference type="Gene3D" id="2.40.160.210">
    <property type="entry name" value="Acyl-CoA thioesterase, double hotdog domain"/>
    <property type="match status" value="1"/>
</dbReference>
<dbReference type="InterPro" id="IPR029069">
    <property type="entry name" value="HotDog_dom_sf"/>
</dbReference>
<dbReference type="Pfam" id="PF13622">
    <property type="entry name" value="4HBT_3"/>
    <property type="match status" value="1"/>
</dbReference>
<feature type="domain" description="Acyl-CoA thioesterase-like N-terminal HotDog" evidence="1">
    <location>
        <begin position="19"/>
        <end position="104"/>
    </location>
</feature>
<evidence type="ECO:0000259" key="1">
    <source>
        <dbReference type="Pfam" id="PF13622"/>
    </source>
</evidence>
<protein>
    <submittedName>
        <fullName evidence="3">Thioesterase family protein</fullName>
    </submittedName>
</protein>
<dbReference type="RefSeq" id="WP_176570196.1">
    <property type="nucleotide sequence ID" value="NZ_CP056030.1"/>
</dbReference>
<dbReference type="EMBL" id="CP056030">
    <property type="protein sequence ID" value="QKZ03796.1"/>
    <property type="molecule type" value="Genomic_DNA"/>
</dbReference>
<sequence length="265" mass="28372">MKFAELLAAVRHHPEAVTIPGEWAQGRAGYGGLMAALLFEALQAKVGPGRPARSLAITFVAPAPLDAPIRFDVEVLREGKSVVSLLGRAVAESGTVTLMQASFGAPRESAIEVPALPAVALKPWAESTALPYIQGVTPEYIRHLDMRWGIGGLPFTGSGGRQMGGWVRLRDDTEAGPITEAHLLALVDAWPPAVLPHLRHPAPGSTLAWTLEFMQPLAALSTLDWCRYCATIEHARDGYGHTSAMLWTEAGELVAISRQTVTVFG</sequence>
<dbReference type="InterPro" id="IPR049450">
    <property type="entry name" value="ACOT8-like_C"/>
</dbReference>
<dbReference type="KEGG" id="pez:HWQ56_08365"/>
<accession>A0A7D5D677</accession>
<proteinExistence type="predicted"/>
<dbReference type="AlphaFoldDB" id="A0A7D5D677"/>
<feature type="domain" description="Acyl-CoA thioesterase-like C-terminal" evidence="2">
    <location>
        <begin position="128"/>
        <end position="263"/>
    </location>
</feature>
<dbReference type="Proteomes" id="UP000509568">
    <property type="component" value="Chromosome"/>
</dbReference>